<dbReference type="InterPro" id="IPR044965">
    <property type="entry name" value="Glyco_hydro_17_plant"/>
</dbReference>
<protein>
    <submittedName>
        <fullName evidence="6">Uncharacterized protein</fullName>
    </submittedName>
</protein>
<organism evidence="6 7">
    <name type="scientific">Colocasia esculenta</name>
    <name type="common">Wild taro</name>
    <name type="synonym">Arum esculentum</name>
    <dbReference type="NCBI Taxonomy" id="4460"/>
    <lineage>
        <taxon>Eukaryota</taxon>
        <taxon>Viridiplantae</taxon>
        <taxon>Streptophyta</taxon>
        <taxon>Embryophyta</taxon>
        <taxon>Tracheophyta</taxon>
        <taxon>Spermatophyta</taxon>
        <taxon>Magnoliopsida</taxon>
        <taxon>Liliopsida</taxon>
        <taxon>Araceae</taxon>
        <taxon>Aroideae</taxon>
        <taxon>Colocasieae</taxon>
        <taxon>Colocasia</taxon>
    </lineage>
</organism>
<reference evidence="6" key="1">
    <citation type="submission" date="2017-07" db="EMBL/GenBank/DDBJ databases">
        <title>Taro Niue Genome Assembly and Annotation.</title>
        <authorList>
            <person name="Atibalentja N."/>
            <person name="Keating K."/>
            <person name="Fields C.J."/>
        </authorList>
    </citation>
    <scope>NUCLEOTIDE SEQUENCE</scope>
    <source>
        <strain evidence="6">Niue_2</strain>
        <tissue evidence="6">Leaf</tissue>
    </source>
</reference>
<keyword evidence="7" id="KW-1185">Reference proteome</keyword>
<dbReference type="Gene3D" id="3.20.20.80">
    <property type="entry name" value="Glycosidases"/>
    <property type="match status" value="1"/>
</dbReference>
<evidence type="ECO:0000256" key="4">
    <source>
        <dbReference type="RuleBase" id="RU004335"/>
    </source>
</evidence>
<dbReference type="AlphaFoldDB" id="A0A843URU5"/>
<accession>A0A843URU5</accession>
<dbReference type="Pfam" id="PF00332">
    <property type="entry name" value="Glyco_hydro_17"/>
    <property type="match status" value="1"/>
</dbReference>
<keyword evidence="3" id="KW-0326">Glycosidase</keyword>
<proteinExistence type="inferred from homology"/>
<dbReference type="InterPro" id="IPR017853">
    <property type="entry name" value="GH"/>
</dbReference>
<sequence>MLHAQVHIVYIAIERLLEKVKVSKLEVRVSETRWPSNGDPDEAGATPENTRRYNGNIMCMVAQKAETPLRPNATLQVYIFALLMRTKSLGRCRRGTM</sequence>
<comment type="similarity">
    <text evidence="1 4">Belongs to the glycosyl hydrolase 17 family.</text>
</comment>
<dbReference type="GO" id="GO:0005975">
    <property type="term" value="P:carbohydrate metabolic process"/>
    <property type="evidence" value="ECO:0007669"/>
    <property type="project" value="InterPro"/>
</dbReference>
<gene>
    <name evidence="6" type="ORF">Taro_014984</name>
</gene>
<dbReference type="OrthoDB" id="77201at2759"/>
<evidence type="ECO:0000256" key="2">
    <source>
        <dbReference type="ARBA" id="ARBA00022801"/>
    </source>
</evidence>
<feature type="region of interest" description="Disordered" evidence="5">
    <location>
        <begin position="31"/>
        <end position="50"/>
    </location>
</feature>
<evidence type="ECO:0000313" key="7">
    <source>
        <dbReference type="Proteomes" id="UP000652761"/>
    </source>
</evidence>
<evidence type="ECO:0000256" key="3">
    <source>
        <dbReference type="ARBA" id="ARBA00023295"/>
    </source>
</evidence>
<dbReference type="EMBL" id="NMUH01000636">
    <property type="protein sequence ID" value="MQL82509.1"/>
    <property type="molecule type" value="Genomic_DNA"/>
</dbReference>
<dbReference type="Proteomes" id="UP000652761">
    <property type="component" value="Unassembled WGS sequence"/>
</dbReference>
<name>A0A843URU5_COLES</name>
<evidence type="ECO:0000256" key="5">
    <source>
        <dbReference type="SAM" id="MobiDB-lite"/>
    </source>
</evidence>
<dbReference type="PANTHER" id="PTHR32227">
    <property type="entry name" value="GLUCAN ENDO-1,3-BETA-GLUCOSIDASE BG1-RELATED-RELATED"/>
    <property type="match status" value="1"/>
</dbReference>
<comment type="caution">
    <text evidence="6">The sequence shown here is derived from an EMBL/GenBank/DDBJ whole genome shotgun (WGS) entry which is preliminary data.</text>
</comment>
<dbReference type="SUPFAM" id="SSF51445">
    <property type="entry name" value="(Trans)glycosidases"/>
    <property type="match status" value="1"/>
</dbReference>
<keyword evidence="2" id="KW-0378">Hydrolase</keyword>
<dbReference type="GO" id="GO:0004553">
    <property type="term" value="F:hydrolase activity, hydrolyzing O-glycosyl compounds"/>
    <property type="evidence" value="ECO:0007669"/>
    <property type="project" value="InterPro"/>
</dbReference>
<dbReference type="InterPro" id="IPR000490">
    <property type="entry name" value="Glyco_hydro_17"/>
</dbReference>
<evidence type="ECO:0000256" key="1">
    <source>
        <dbReference type="ARBA" id="ARBA00008773"/>
    </source>
</evidence>
<evidence type="ECO:0000313" key="6">
    <source>
        <dbReference type="EMBL" id="MQL82509.1"/>
    </source>
</evidence>